<proteinExistence type="predicted"/>
<accession>A0A6J6FLH8</accession>
<dbReference type="InterPro" id="IPR050194">
    <property type="entry name" value="Glycosyltransferase_grp1"/>
</dbReference>
<evidence type="ECO:0000259" key="3">
    <source>
        <dbReference type="Pfam" id="PF13439"/>
    </source>
</evidence>
<reference evidence="4" key="1">
    <citation type="submission" date="2020-05" db="EMBL/GenBank/DDBJ databases">
        <authorList>
            <person name="Chiriac C."/>
            <person name="Salcher M."/>
            <person name="Ghai R."/>
            <person name="Kavagutti S V."/>
        </authorList>
    </citation>
    <scope>NUCLEOTIDE SEQUENCE</scope>
</reference>
<dbReference type="CDD" id="cd03801">
    <property type="entry name" value="GT4_PimA-like"/>
    <property type="match status" value="1"/>
</dbReference>
<dbReference type="AlphaFoldDB" id="A0A6J6FLH8"/>
<feature type="domain" description="Glycosyltransferase subfamily 4-like N-terminal" evidence="3">
    <location>
        <begin position="62"/>
        <end position="221"/>
    </location>
</feature>
<evidence type="ECO:0000313" key="4">
    <source>
        <dbReference type="EMBL" id="CAB4589876.1"/>
    </source>
</evidence>
<feature type="domain" description="Glycosyl transferase family 1" evidence="2">
    <location>
        <begin position="235"/>
        <end position="385"/>
    </location>
</feature>
<dbReference type="Pfam" id="PF00534">
    <property type="entry name" value="Glycos_transf_1"/>
    <property type="match status" value="1"/>
</dbReference>
<organism evidence="4">
    <name type="scientific">freshwater metagenome</name>
    <dbReference type="NCBI Taxonomy" id="449393"/>
    <lineage>
        <taxon>unclassified sequences</taxon>
        <taxon>metagenomes</taxon>
        <taxon>ecological metagenomes</taxon>
    </lineage>
</organism>
<dbReference type="SUPFAM" id="SSF53756">
    <property type="entry name" value="UDP-Glycosyltransferase/glycogen phosphorylase"/>
    <property type="match status" value="1"/>
</dbReference>
<dbReference type="InterPro" id="IPR001296">
    <property type="entry name" value="Glyco_trans_1"/>
</dbReference>
<gene>
    <name evidence="4" type="ORF">UFOPK1493_03684</name>
</gene>
<dbReference type="GO" id="GO:0016757">
    <property type="term" value="F:glycosyltransferase activity"/>
    <property type="evidence" value="ECO:0007669"/>
    <property type="project" value="InterPro"/>
</dbReference>
<dbReference type="PANTHER" id="PTHR45947:SF3">
    <property type="entry name" value="SULFOQUINOVOSYL TRANSFERASE SQD2"/>
    <property type="match status" value="1"/>
</dbReference>
<dbReference type="InterPro" id="IPR028098">
    <property type="entry name" value="Glyco_trans_4-like_N"/>
</dbReference>
<evidence type="ECO:0000256" key="1">
    <source>
        <dbReference type="SAM" id="MobiDB-lite"/>
    </source>
</evidence>
<dbReference type="EMBL" id="CAEZSR010000222">
    <property type="protein sequence ID" value="CAB4589876.1"/>
    <property type="molecule type" value="Genomic_DNA"/>
</dbReference>
<protein>
    <submittedName>
        <fullName evidence="4">Unannotated protein</fullName>
    </submittedName>
</protein>
<evidence type="ECO:0000259" key="2">
    <source>
        <dbReference type="Pfam" id="PF00534"/>
    </source>
</evidence>
<dbReference type="Pfam" id="PF13439">
    <property type="entry name" value="Glyco_transf_4"/>
    <property type="match status" value="1"/>
</dbReference>
<dbReference type="PANTHER" id="PTHR45947">
    <property type="entry name" value="SULFOQUINOVOSYL TRANSFERASE SQD2"/>
    <property type="match status" value="1"/>
</dbReference>
<name>A0A6J6FLH8_9ZZZZ</name>
<sequence>MSADRTPAEPPPASDPPSNAATNAATNADLDEIGRLAAEMIDRGVRRVHTMAWRDLDDPDAGGSEVHADEFMRRWAAAGLDVTHRTSAAVGQPAERTRNGYRVIRRGSRYTVFPRTIVSEITRRMGPYDALVEIWNGVPWFSPVWCRAPRITFLHHVHGPMWGQILPGPLAGFGRALEARIAPPFYRRTQMVTPSEATREELLELGFHPDRVLAVNNGVSEQFHPAPDPAVARSPHPLVVAVGRLAPVKRFDELVRAAVVAKRSVPDLRLEIVGSGPMRAELDALVAAEGAGDWISFVGQLPHADLVERYQRAWLVASASLAEGWGLTLTEAAACGTPAVATDIRGHRSSVVDGVTGVLAPLDQLGDTLARVLTDHGLRERLAADALARARTLTWDASALGILRALHAQVLARR</sequence>
<dbReference type="Gene3D" id="3.40.50.2000">
    <property type="entry name" value="Glycogen Phosphorylase B"/>
    <property type="match status" value="2"/>
</dbReference>
<feature type="region of interest" description="Disordered" evidence="1">
    <location>
        <begin position="1"/>
        <end position="23"/>
    </location>
</feature>